<keyword evidence="2" id="KW-1185">Reference proteome</keyword>
<dbReference type="RefSeq" id="WP_088383831.1">
    <property type="nucleotide sequence ID" value="NZ_NIOF01000002.1"/>
</dbReference>
<gene>
    <name evidence="1" type="ORF">CDN99_06545</name>
</gene>
<comment type="caution">
    <text evidence="1">The sequence shown here is derived from an EMBL/GenBank/DDBJ whole genome shotgun (WGS) entry which is preliminary data.</text>
</comment>
<evidence type="ECO:0000313" key="2">
    <source>
        <dbReference type="Proteomes" id="UP000197468"/>
    </source>
</evidence>
<proteinExistence type="predicted"/>
<evidence type="ECO:0000313" key="1">
    <source>
        <dbReference type="EMBL" id="OWQ92011.1"/>
    </source>
</evidence>
<sequence>MTAPTLLKLAQDAERMPWETEHDVPYEQRNAFRNAFSANFFLEMLEAMRTALAALESCTPGDTSTGHVLIPYFDEEKCDRAETALRGLIAHIEGKTS</sequence>
<dbReference type="AlphaFoldDB" id="A0A246JHC9"/>
<name>A0A246JHC9_9BURK</name>
<organism evidence="1 2">
    <name type="scientific">Roseateles aquatilis</name>
    <dbReference type="NCBI Taxonomy" id="431061"/>
    <lineage>
        <taxon>Bacteria</taxon>
        <taxon>Pseudomonadati</taxon>
        <taxon>Pseudomonadota</taxon>
        <taxon>Betaproteobacteria</taxon>
        <taxon>Burkholderiales</taxon>
        <taxon>Sphaerotilaceae</taxon>
        <taxon>Roseateles</taxon>
    </lineage>
</organism>
<accession>A0A246JHC9</accession>
<protein>
    <submittedName>
        <fullName evidence="1">Uncharacterized protein</fullName>
    </submittedName>
</protein>
<dbReference type="EMBL" id="NIOF01000002">
    <property type="protein sequence ID" value="OWQ92011.1"/>
    <property type="molecule type" value="Genomic_DNA"/>
</dbReference>
<dbReference type="Proteomes" id="UP000197468">
    <property type="component" value="Unassembled WGS sequence"/>
</dbReference>
<reference evidence="1 2" key="1">
    <citation type="journal article" date="2008" name="Int. J. Syst. Evol. Microbiol.">
        <title>Description of Roseateles aquatilis sp. nov. and Roseateles terrae sp. nov., in the class Betaproteobacteria, and emended description of the genus Roseateles.</title>
        <authorList>
            <person name="Gomila M."/>
            <person name="Bowien B."/>
            <person name="Falsen E."/>
            <person name="Moore E.R."/>
            <person name="Lalucat J."/>
        </authorList>
    </citation>
    <scope>NUCLEOTIDE SEQUENCE [LARGE SCALE GENOMIC DNA]</scope>
    <source>
        <strain evidence="1 2">CCUG 48205</strain>
    </source>
</reference>